<feature type="binding site" evidence="15">
    <location>
        <position position="103"/>
    </location>
    <ligand>
        <name>Mg(2+)</name>
        <dbReference type="ChEBI" id="CHEBI:18420"/>
    </ligand>
</feature>
<evidence type="ECO:0000256" key="15">
    <source>
        <dbReference type="HAMAP-Rule" id="MF_01113"/>
    </source>
</evidence>
<comment type="similarity">
    <text evidence="2 15">Belongs to the DNA polymerase type-Y family.</text>
</comment>
<evidence type="ECO:0000256" key="3">
    <source>
        <dbReference type="ARBA" id="ARBA00022457"/>
    </source>
</evidence>
<dbReference type="GO" id="GO:0003684">
    <property type="term" value="F:damaged DNA binding"/>
    <property type="evidence" value="ECO:0007669"/>
    <property type="project" value="InterPro"/>
</dbReference>
<keyword evidence="12 15" id="KW-0238">DNA-binding</keyword>
<accession>A0A1I5M3G0</accession>
<keyword evidence="9 15" id="KW-0227">DNA damage</keyword>
<evidence type="ECO:0000313" key="17">
    <source>
        <dbReference type="EMBL" id="SFP04144.1"/>
    </source>
</evidence>
<evidence type="ECO:0000256" key="12">
    <source>
        <dbReference type="ARBA" id="ARBA00023125"/>
    </source>
</evidence>
<comment type="subcellular location">
    <subcellularLocation>
        <location evidence="1 15">Cytoplasm</location>
    </subcellularLocation>
</comment>
<dbReference type="GO" id="GO:0005829">
    <property type="term" value="C:cytosol"/>
    <property type="evidence" value="ECO:0007669"/>
    <property type="project" value="TreeGrafter"/>
</dbReference>
<dbReference type="Gene3D" id="1.10.150.20">
    <property type="entry name" value="5' to 3' exonuclease, C-terminal subdomain"/>
    <property type="match status" value="1"/>
</dbReference>
<name>A0A1I5M3G0_9BACT</name>
<dbReference type="SUPFAM" id="SSF56672">
    <property type="entry name" value="DNA/RNA polymerases"/>
    <property type="match status" value="1"/>
</dbReference>
<dbReference type="SUPFAM" id="SSF100879">
    <property type="entry name" value="Lesion bypass DNA polymerase (Y-family), little finger domain"/>
    <property type="match status" value="1"/>
</dbReference>
<dbReference type="GO" id="GO:0006281">
    <property type="term" value="P:DNA repair"/>
    <property type="evidence" value="ECO:0007669"/>
    <property type="project" value="UniProtKB-UniRule"/>
</dbReference>
<gene>
    <name evidence="15" type="primary">dinB</name>
    <name evidence="17" type="ORF">SAMN04515674_101112</name>
</gene>
<dbReference type="PANTHER" id="PTHR11076:SF33">
    <property type="entry name" value="DNA POLYMERASE KAPPA"/>
    <property type="match status" value="1"/>
</dbReference>
<dbReference type="Gene3D" id="3.40.1170.60">
    <property type="match status" value="1"/>
</dbReference>
<comment type="subunit">
    <text evidence="15">Monomer.</text>
</comment>
<dbReference type="InterPro" id="IPR043502">
    <property type="entry name" value="DNA/RNA_pol_sf"/>
</dbReference>
<dbReference type="GO" id="GO:0000287">
    <property type="term" value="F:magnesium ion binding"/>
    <property type="evidence" value="ECO:0007669"/>
    <property type="project" value="UniProtKB-UniRule"/>
</dbReference>
<dbReference type="InterPro" id="IPR053848">
    <property type="entry name" value="IMS_HHH_1"/>
</dbReference>
<dbReference type="OrthoDB" id="9808813at2"/>
<reference evidence="17 18" key="1">
    <citation type="submission" date="2016-10" db="EMBL/GenBank/DDBJ databases">
        <authorList>
            <person name="de Groot N.N."/>
        </authorList>
    </citation>
    <scope>NUCLEOTIDE SEQUENCE [LARGE SCALE GENOMIC DNA]</scope>
    <source>
        <strain evidence="18">E92,LMG 26720,CCM 7988</strain>
    </source>
</reference>
<keyword evidence="6 15" id="KW-0548">Nucleotidyltransferase</keyword>
<dbReference type="Pfam" id="PF00817">
    <property type="entry name" value="IMS"/>
    <property type="match status" value="1"/>
</dbReference>
<dbReference type="STRING" id="1079859.SAMN04515674_101112"/>
<keyword evidence="8 15" id="KW-0479">Metal-binding</keyword>
<feature type="site" description="Substrate discrimination" evidence="15">
    <location>
        <position position="14"/>
    </location>
</feature>
<dbReference type="GO" id="GO:0042276">
    <property type="term" value="P:error-prone translesion synthesis"/>
    <property type="evidence" value="ECO:0007669"/>
    <property type="project" value="TreeGrafter"/>
</dbReference>
<dbReference type="InterPro" id="IPR001126">
    <property type="entry name" value="UmuC"/>
</dbReference>
<keyword evidence="7 15" id="KW-0235">DNA replication</keyword>
<proteinExistence type="inferred from homology"/>
<keyword evidence="11 15" id="KW-0239">DNA-directed DNA polymerase</keyword>
<keyword evidence="5 15" id="KW-0808">Transferase</keyword>
<evidence type="ECO:0000256" key="6">
    <source>
        <dbReference type="ARBA" id="ARBA00022695"/>
    </source>
</evidence>
<feature type="active site" evidence="15">
    <location>
        <position position="104"/>
    </location>
</feature>
<dbReference type="PROSITE" id="PS50173">
    <property type="entry name" value="UMUC"/>
    <property type="match status" value="1"/>
</dbReference>
<dbReference type="GO" id="GO:0009432">
    <property type="term" value="P:SOS response"/>
    <property type="evidence" value="ECO:0007669"/>
    <property type="project" value="TreeGrafter"/>
</dbReference>
<dbReference type="HAMAP" id="MF_01113">
    <property type="entry name" value="DNApol_IV"/>
    <property type="match status" value="1"/>
</dbReference>
<dbReference type="RefSeq" id="WP_092010533.1">
    <property type="nucleotide sequence ID" value="NZ_FOXH01000001.1"/>
</dbReference>
<keyword evidence="13 15" id="KW-0234">DNA repair</keyword>
<dbReference type="InterPro" id="IPR036775">
    <property type="entry name" value="DNA_pol_Y-fam_lit_finger_sf"/>
</dbReference>
<comment type="cofactor">
    <cofactor evidence="15">
        <name>Mg(2+)</name>
        <dbReference type="ChEBI" id="CHEBI:18420"/>
    </cofactor>
    <text evidence="15">Binds 2 magnesium ions per subunit.</text>
</comment>
<dbReference type="Pfam" id="PF21999">
    <property type="entry name" value="IMS_HHH_1"/>
    <property type="match status" value="1"/>
</dbReference>
<dbReference type="Proteomes" id="UP000199306">
    <property type="component" value="Unassembled WGS sequence"/>
</dbReference>
<evidence type="ECO:0000256" key="11">
    <source>
        <dbReference type="ARBA" id="ARBA00022932"/>
    </source>
</evidence>
<dbReference type="EMBL" id="FOXH01000001">
    <property type="protein sequence ID" value="SFP04144.1"/>
    <property type="molecule type" value="Genomic_DNA"/>
</dbReference>
<evidence type="ECO:0000256" key="13">
    <source>
        <dbReference type="ARBA" id="ARBA00023204"/>
    </source>
</evidence>
<dbReference type="EC" id="2.7.7.7" evidence="15"/>
<keyword evidence="4 15" id="KW-0963">Cytoplasm</keyword>
<evidence type="ECO:0000313" key="18">
    <source>
        <dbReference type="Proteomes" id="UP000199306"/>
    </source>
</evidence>
<evidence type="ECO:0000256" key="5">
    <source>
        <dbReference type="ARBA" id="ARBA00022679"/>
    </source>
</evidence>
<keyword evidence="10 15" id="KW-0460">Magnesium</keyword>
<sequence>MERAIAHMDLDCFYVSVERLLNSKLIGKPIIVGGTSDRGVVASCSYETRHFGVRSAMPMRMARQLCPDAIILRGDYEAYTKYSDIVTEIITENTPLVEKSSIDEFYLDMTGMERFFGTWKYAQELRDKVIKETGLSMALGLSTCKTVSKIATNECKPEGKLQVSGQEVKGFLSPLSISKIPLCGAVTTQTLRNMGIANIGTLSRMPLKLLERTFGKNGRMLWERANGIDNTPVVPYSSQKSCSKEITFDRDTTDIVLLRGILMKLTEELCFDLRQSGFNSGCITIKIRYSNFDTHTRQINVLPTTLDHVLIGHVLNLFEKLYDKRLLIRLIGIRLSKLTRGLEQLNIFDQSSKIAPLYQAVDAIKNKYGKNKKGNELIGKALHITQPHNTQALCT</sequence>
<evidence type="ECO:0000256" key="4">
    <source>
        <dbReference type="ARBA" id="ARBA00022490"/>
    </source>
</evidence>
<keyword evidence="3 15" id="KW-0515">Mutator protein</keyword>
<evidence type="ECO:0000259" key="16">
    <source>
        <dbReference type="PROSITE" id="PS50173"/>
    </source>
</evidence>
<dbReference type="Gene3D" id="3.30.70.270">
    <property type="match status" value="1"/>
</dbReference>
<dbReference type="GO" id="GO:0006261">
    <property type="term" value="P:DNA-templated DNA replication"/>
    <property type="evidence" value="ECO:0007669"/>
    <property type="project" value="UniProtKB-UniRule"/>
</dbReference>
<dbReference type="FunFam" id="3.40.1170.60:FF:000001">
    <property type="entry name" value="DNA polymerase IV"/>
    <property type="match status" value="1"/>
</dbReference>
<feature type="domain" description="UmuC" evidence="16">
    <location>
        <begin position="5"/>
        <end position="184"/>
    </location>
</feature>
<keyword evidence="18" id="KW-1185">Reference proteome</keyword>
<dbReference type="InterPro" id="IPR043128">
    <property type="entry name" value="Rev_trsase/Diguanyl_cyclase"/>
</dbReference>
<evidence type="ECO:0000256" key="2">
    <source>
        <dbReference type="ARBA" id="ARBA00010945"/>
    </source>
</evidence>
<comment type="function">
    <text evidence="15">Poorly processive, error-prone DNA polymerase involved in untargeted mutagenesis. Copies undamaged DNA at stalled replication forks, which arise in vivo from mismatched or misaligned primer ends. These misaligned primers can be extended by PolIV. Exhibits no 3'-5' exonuclease (proofreading) activity. May be involved in translesional synthesis, in conjunction with the beta clamp from PolIII.</text>
</comment>
<dbReference type="InterPro" id="IPR022880">
    <property type="entry name" value="DNApol_IV"/>
</dbReference>
<dbReference type="GO" id="GO:0003887">
    <property type="term" value="F:DNA-directed DNA polymerase activity"/>
    <property type="evidence" value="ECO:0007669"/>
    <property type="project" value="UniProtKB-UniRule"/>
</dbReference>
<dbReference type="CDD" id="cd03586">
    <property type="entry name" value="PolY_Pol_IV_kappa"/>
    <property type="match status" value="1"/>
</dbReference>
<evidence type="ECO:0000256" key="9">
    <source>
        <dbReference type="ARBA" id="ARBA00022763"/>
    </source>
</evidence>
<dbReference type="InterPro" id="IPR017961">
    <property type="entry name" value="DNA_pol_Y-fam_little_finger"/>
</dbReference>
<dbReference type="Pfam" id="PF11799">
    <property type="entry name" value="IMS_C"/>
    <property type="match status" value="1"/>
</dbReference>
<dbReference type="Gene3D" id="3.30.1490.100">
    <property type="entry name" value="DNA polymerase, Y-family, little finger domain"/>
    <property type="match status" value="1"/>
</dbReference>
<evidence type="ECO:0000256" key="14">
    <source>
        <dbReference type="ARBA" id="ARBA00049244"/>
    </source>
</evidence>
<evidence type="ECO:0000256" key="7">
    <source>
        <dbReference type="ARBA" id="ARBA00022705"/>
    </source>
</evidence>
<evidence type="ECO:0000256" key="10">
    <source>
        <dbReference type="ARBA" id="ARBA00022842"/>
    </source>
</evidence>
<dbReference type="AlphaFoldDB" id="A0A1I5M3G0"/>
<dbReference type="InterPro" id="IPR050116">
    <property type="entry name" value="DNA_polymerase-Y"/>
</dbReference>
<comment type="catalytic activity">
    <reaction evidence="14 15">
        <text>DNA(n) + a 2'-deoxyribonucleoside 5'-triphosphate = DNA(n+1) + diphosphate</text>
        <dbReference type="Rhea" id="RHEA:22508"/>
        <dbReference type="Rhea" id="RHEA-COMP:17339"/>
        <dbReference type="Rhea" id="RHEA-COMP:17340"/>
        <dbReference type="ChEBI" id="CHEBI:33019"/>
        <dbReference type="ChEBI" id="CHEBI:61560"/>
        <dbReference type="ChEBI" id="CHEBI:173112"/>
        <dbReference type="EC" id="2.7.7.7"/>
    </reaction>
</comment>
<dbReference type="NCBIfam" id="NF002677">
    <property type="entry name" value="PRK02406.1"/>
    <property type="match status" value="1"/>
</dbReference>
<feature type="binding site" evidence="15">
    <location>
        <position position="9"/>
    </location>
    <ligand>
        <name>Mg(2+)</name>
        <dbReference type="ChEBI" id="CHEBI:18420"/>
    </ligand>
</feature>
<organism evidence="17 18">
    <name type="scientific">Pseudarcicella hirudinis</name>
    <dbReference type="NCBI Taxonomy" id="1079859"/>
    <lineage>
        <taxon>Bacteria</taxon>
        <taxon>Pseudomonadati</taxon>
        <taxon>Bacteroidota</taxon>
        <taxon>Cytophagia</taxon>
        <taxon>Cytophagales</taxon>
        <taxon>Flectobacillaceae</taxon>
        <taxon>Pseudarcicella</taxon>
    </lineage>
</organism>
<evidence type="ECO:0000256" key="8">
    <source>
        <dbReference type="ARBA" id="ARBA00022723"/>
    </source>
</evidence>
<dbReference type="PANTHER" id="PTHR11076">
    <property type="entry name" value="DNA REPAIR POLYMERASE UMUC / TRANSFERASE FAMILY MEMBER"/>
    <property type="match status" value="1"/>
</dbReference>
<protein>
    <recommendedName>
        <fullName evidence="15">DNA polymerase IV</fullName>
        <shortName evidence="15">Pol IV</shortName>
        <ecNumber evidence="15">2.7.7.7</ecNumber>
    </recommendedName>
</protein>
<evidence type="ECO:0000256" key="1">
    <source>
        <dbReference type="ARBA" id="ARBA00004496"/>
    </source>
</evidence>